<protein>
    <recommendedName>
        <fullName evidence="3">PD-(D/E)XK endonuclease-like domain-containing protein</fullName>
    </recommendedName>
</protein>
<dbReference type="AlphaFoldDB" id="A0A5A7S6Q3"/>
<keyword evidence="2" id="KW-1185">Reference proteome</keyword>
<organism evidence="1 2">
    <name type="scientific">Antrihabitans cavernicola</name>
    <dbReference type="NCBI Taxonomy" id="2495913"/>
    <lineage>
        <taxon>Bacteria</taxon>
        <taxon>Bacillati</taxon>
        <taxon>Actinomycetota</taxon>
        <taxon>Actinomycetes</taxon>
        <taxon>Mycobacteriales</taxon>
        <taxon>Nocardiaceae</taxon>
        <taxon>Antrihabitans</taxon>
    </lineage>
</organism>
<accession>A0A5A7S6Q3</accession>
<evidence type="ECO:0008006" key="3">
    <source>
        <dbReference type="Google" id="ProtNLM"/>
    </source>
</evidence>
<dbReference type="RefSeq" id="WP_149431192.1">
    <property type="nucleotide sequence ID" value="NZ_VLNY01000007.1"/>
</dbReference>
<name>A0A5A7S6Q3_9NOCA</name>
<evidence type="ECO:0000313" key="1">
    <source>
        <dbReference type="EMBL" id="KAA0021828.1"/>
    </source>
</evidence>
<dbReference type="EMBL" id="VLNY01000007">
    <property type="protein sequence ID" value="KAA0021828.1"/>
    <property type="molecule type" value="Genomic_DNA"/>
</dbReference>
<comment type="caution">
    <text evidence="1">The sequence shown here is derived from an EMBL/GenBank/DDBJ whole genome shotgun (WGS) entry which is preliminary data.</text>
</comment>
<dbReference type="OrthoDB" id="4093511at2"/>
<gene>
    <name evidence="1" type="ORF">FOY51_15640</name>
</gene>
<sequence length="281" mass="31072">MTDYSVIRDQWGRPFVSQDGGPLKFEGKRKTPTNAVGYQRVSTLAGVLDDKSMLGEWQAAQTAIGVVRERSVYAQLASLVSKHKDPWRESKTQLKQLVARAQQAASSDDGSGLGTAFHDLTEVDDKGQEPDFMLEMFRPWLAAYREVMAAWEVLDAEPFLVVDELQVAGSMDKLLRHRESGAIVAADLKTGASDPFYPLKVEIQVACYAHGQKYDQATGVRTPLHPDIDLKRGLLIHVPVRGGVPSAKLYPLDLERGWRAAQVARQVASEFRKVKALEAIG</sequence>
<reference evidence="1 2" key="1">
    <citation type="submission" date="2019-07" db="EMBL/GenBank/DDBJ databases">
        <title>Rhodococcus cavernicolus sp. nov., isolated from a cave.</title>
        <authorList>
            <person name="Lee S.D."/>
        </authorList>
    </citation>
    <scope>NUCLEOTIDE SEQUENCE [LARGE SCALE GENOMIC DNA]</scope>
    <source>
        <strain evidence="1 2">C1-24</strain>
    </source>
</reference>
<evidence type="ECO:0000313" key="2">
    <source>
        <dbReference type="Proteomes" id="UP000322244"/>
    </source>
</evidence>
<dbReference type="Proteomes" id="UP000322244">
    <property type="component" value="Unassembled WGS sequence"/>
</dbReference>
<proteinExistence type="predicted"/>